<gene>
    <name evidence="10" type="primary">folB</name>
    <name evidence="10" type="ORF">AB162_563</name>
</gene>
<reference evidence="10 11" key="1">
    <citation type="submission" date="2015-06" db="EMBL/GenBank/DDBJ databases">
        <title>Lineage-specific patterns of genome deterioration in obligate symbionts.</title>
        <authorList>
            <person name="Bennett G.M."/>
            <person name="McCutcheon J.P."/>
            <person name="McDonald B.R."/>
            <person name="Moran N.A."/>
        </authorList>
    </citation>
    <scope>NUCLEOTIDE SEQUENCE [LARGE SCALE GENOMIC DNA]</scope>
    <source>
        <strain evidence="10 11">B-GSS</strain>
    </source>
</reference>
<protein>
    <recommendedName>
        <fullName evidence="8">7,8-dihydroneopterin aldolase</fullName>
        <ecNumber evidence="8">4.1.2.25</ecNumber>
    </recommendedName>
</protein>
<dbReference type="InterPro" id="IPR006156">
    <property type="entry name" value="Dihydroneopterin_aldolase"/>
</dbReference>
<dbReference type="PANTHER" id="PTHR42844">
    <property type="entry name" value="DIHYDRONEOPTERIN ALDOLASE 1-RELATED"/>
    <property type="match status" value="1"/>
</dbReference>
<comment type="function">
    <text evidence="8">Catalyzes the conversion of 7,8-dihydroneopterin to 6-hydroxymethyl-7,8-dihydropterin.</text>
</comment>
<name>A0A0K2BLE0_9GAMM</name>
<proteinExistence type="inferred from homology"/>
<dbReference type="NCBIfam" id="TIGR00526">
    <property type="entry name" value="folB_dom"/>
    <property type="match status" value="1"/>
</dbReference>
<dbReference type="SUPFAM" id="SSF55620">
    <property type="entry name" value="Tetrahydrobiopterin biosynthesis enzymes-like"/>
    <property type="match status" value="1"/>
</dbReference>
<evidence type="ECO:0000256" key="5">
    <source>
        <dbReference type="ARBA" id="ARBA00022909"/>
    </source>
</evidence>
<dbReference type="Proteomes" id="UP000056466">
    <property type="component" value="Chromosome"/>
</dbReference>
<dbReference type="SMART" id="SM00905">
    <property type="entry name" value="FolB"/>
    <property type="match status" value="1"/>
</dbReference>
<keyword evidence="11" id="KW-1185">Reference proteome</keyword>
<dbReference type="GO" id="GO:0046654">
    <property type="term" value="P:tetrahydrofolate biosynthetic process"/>
    <property type="evidence" value="ECO:0007669"/>
    <property type="project" value="UniProtKB-UniRule"/>
</dbReference>
<dbReference type="GO" id="GO:0016853">
    <property type="term" value="F:isomerase activity"/>
    <property type="evidence" value="ECO:0007669"/>
    <property type="project" value="UniProtKB-KW"/>
</dbReference>
<dbReference type="OrthoDB" id="9810587at2"/>
<evidence type="ECO:0000256" key="8">
    <source>
        <dbReference type="RuleBase" id="RU362079"/>
    </source>
</evidence>
<comment type="catalytic activity">
    <reaction evidence="2 8">
        <text>7,8-dihydroneopterin = 6-hydroxymethyl-7,8-dihydropterin + glycolaldehyde</text>
        <dbReference type="Rhea" id="RHEA:10540"/>
        <dbReference type="ChEBI" id="CHEBI:17001"/>
        <dbReference type="ChEBI" id="CHEBI:17071"/>
        <dbReference type="ChEBI" id="CHEBI:44841"/>
        <dbReference type="EC" id="4.1.2.25"/>
    </reaction>
</comment>
<evidence type="ECO:0000256" key="3">
    <source>
        <dbReference type="ARBA" id="ARBA00005013"/>
    </source>
</evidence>
<evidence type="ECO:0000256" key="6">
    <source>
        <dbReference type="ARBA" id="ARBA00023235"/>
    </source>
</evidence>
<dbReference type="GO" id="GO:0004150">
    <property type="term" value="F:dihydroneopterin aldolase activity"/>
    <property type="evidence" value="ECO:0007669"/>
    <property type="project" value="UniProtKB-UniRule"/>
</dbReference>
<sequence length="118" mass="13282">MDILLIKKLTVMAFIGIYEWEQQRLQKLVLDLELGCDNKLAACSDDISDSINYVDISEAVLSLVSGNYFALIERVAEEIANMLLNKFSLPWVRIKVTKPSALPQAVSVGIIIQRSRKK</sequence>
<evidence type="ECO:0000256" key="4">
    <source>
        <dbReference type="ARBA" id="ARBA00005708"/>
    </source>
</evidence>
<dbReference type="Pfam" id="PF02152">
    <property type="entry name" value="FolB"/>
    <property type="match status" value="1"/>
</dbReference>
<feature type="domain" description="Dihydroneopterin aldolase/epimerase" evidence="9">
    <location>
        <begin position="4"/>
        <end position="114"/>
    </location>
</feature>
<evidence type="ECO:0000256" key="2">
    <source>
        <dbReference type="ARBA" id="ARBA00001353"/>
    </source>
</evidence>
<dbReference type="GO" id="GO:0046656">
    <property type="term" value="P:folic acid biosynthetic process"/>
    <property type="evidence" value="ECO:0007669"/>
    <property type="project" value="UniProtKB-UniRule"/>
</dbReference>
<dbReference type="AlphaFoldDB" id="A0A0K2BLE0"/>
<dbReference type="UniPathway" id="UPA00077">
    <property type="reaction ID" value="UER00154"/>
</dbReference>
<comment type="catalytic activity">
    <reaction evidence="1">
        <text>7,8-dihydroneopterin = 7,8-dihydromonapterin</text>
        <dbReference type="Rhea" id="RHEA:45328"/>
        <dbReference type="ChEBI" id="CHEBI:17001"/>
        <dbReference type="ChEBI" id="CHEBI:71175"/>
        <dbReference type="EC" id="5.1.99.8"/>
    </reaction>
</comment>
<dbReference type="PANTHER" id="PTHR42844:SF1">
    <property type="entry name" value="DIHYDRONEOPTERIN ALDOLASE 1-RELATED"/>
    <property type="match status" value="1"/>
</dbReference>
<dbReference type="InterPro" id="IPR006157">
    <property type="entry name" value="FolB_dom"/>
</dbReference>
<keyword evidence="5 8" id="KW-0289">Folate biosynthesis</keyword>
<dbReference type="NCBIfam" id="TIGR00525">
    <property type="entry name" value="folB"/>
    <property type="match status" value="1"/>
</dbReference>
<evidence type="ECO:0000259" key="9">
    <source>
        <dbReference type="SMART" id="SM00905"/>
    </source>
</evidence>
<dbReference type="FunFam" id="3.30.1130.10:FF:000002">
    <property type="entry name" value="7,8-dihydroneopterin aldolase"/>
    <property type="match status" value="1"/>
</dbReference>
<evidence type="ECO:0000313" key="10">
    <source>
        <dbReference type="EMBL" id="AKZ66140.1"/>
    </source>
</evidence>
<dbReference type="CDD" id="cd00534">
    <property type="entry name" value="DHNA_DHNTPE"/>
    <property type="match status" value="1"/>
</dbReference>
<evidence type="ECO:0000313" key="11">
    <source>
        <dbReference type="Proteomes" id="UP000056466"/>
    </source>
</evidence>
<dbReference type="Gene3D" id="3.30.1130.10">
    <property type="match status" value="1"/>
</dbReference>
<dbReference type="RefSeq" id="WP_053097297.1">
    <property type="nucleotide sequence ID" value="NZ_CP011787.1"/>
</dbReference>
<dbReference type="EMBL" id="CP011787">
    <property type="protein sequence ID" value="AKZ66140.1"/>
    <property type="molecule type" value="Genomic_DNA"/>
</dbReference>
<accession>A0A0K2BLE0</accession>
<comment type="pathway">
    <text evidence="3 8">Cofactor biosynthesis; tetrahydrofolate biosynthesis; 2-amino-4-hydroxy-6-hydroxymethyl-7,8-dihydropteridine diphosphate from 7,8-dihydroneopterin triphosphate: step 3/4.</text>
</comment>
<organism evidence="10 11">
    <name type="scientific">Candidatus Palibaumannia cicadellinicola</name>
    <dbReference type="NCBI Taxonomy" id="186490"/>
    <lineage>
        <taxon>Bacteria</taxon>
        <taxon>Pseudomonadati</taxon>
        <taxon>Pseudomonadota</taxon>
        <taxon>Gammaproteobacteria</taxon>
        <taxon>Candidatus Palibaumannia</taxon>
    </lineage>
</organism>
<comment type="similarity">
    <text evidence="4 8">Belongs to the DHNA family.</text>
</comment>
<dbReference type="EC" id="4.1.2.25" evidence="8"/>
<evidence type="ECO:0000256" key="7">
    <source>
        <dbReference type="ARBA" id="ARBA00023239"/>
    </source>
</evidence>
<dbReference type="InterPro" id="IPR043133">
    <property type="entry name" value="GTP-CH-I_C/QueF"/>
</dbReference>
<keyword evidence="7 8" id="KW-0456">Lyase</keyword>
<dbReference type="GO" id="GO:0005737">
    <property type="term" value="C:cytoplasm"/>
    <property type="evidence" value="ECO:0007669"/>
    <property type="project" value="TreeGrafter"/>
</dbReference>
<dbReference type="KEGG" id="bcig:AB162_563"/>
<keyword evidence="6" id="KW-0413">Isomerase</keyword>
<evidence type="ECO:0000256" key="1">
    <source>
        <dbReference type="ARBA" id="ARBA00000693"/>
    </source>
</evidence>